<dbReference type="InterPro" id="IPR036756">
    <property type="entry name" value="H/ACA_rnp_Nop10_sf"/>
</dbReference>
<keyword evidence="7" id="KW-1185">Reference proteome</keyword>
<evidence type="ECO:0000313" key="6">
    <source>
        <dbReference type="EMBL" id="VUZ40213.1"/>
    </source>
</evidence>
<reference evidence="6 7" key="1">
    <citation type="submission" date="2019-07" db="EMBL/GenBank/DDBJ databases">
        <authorList>
            <person name="Jastrzebski P J."/>
            <person name="Paukszto L."/>
            <person name="Jastrzebski P J."/>
        </authorList>
    </citation>
    <scope>NUCLEOTIDE SEQUENCE [LARGE SCALE GENOMIC DNA]</scope>
    <source>
        <strain evidence="6 7">WMS-il1</strain>
    </source>
</reference>
<dbReference type="EMBL" id="CABIJS010000032">
    <property type="protein sequence ID" value="VUZ40213.1"/>
    <property type="molecule type" value="Genomic_DNA"/>
</dbReference>
<evidence type="ECO:0000256" key="1">
    <source>
        <dbReference type="ARBA" id="ARBA00009462"/>
    </source>
</evidence>
<accession>A0A564Y116</accession>
<dbReference type="GO" id="GO:0031429">
    <property type="term" value="C:box H/ACA snoRNP complex"/>
    <property type="evidence" value="ECO:0007669"/>
    <property type="project" value="TreeGrafter"/>
</dbReference>
<dbReference type="AlphaFoldDB" id="A0A564Y116"/>
<dbReference type="GO" id="GO:0070034">
    <property type="term" value="F:telomerase RNA binding"/>
    <property type="evidence" value="ECO:0007669"/>
    <property type="project" value="TreeGrafter"/>
</dbReference>
<protein>
    <recommendedName>
        <fullName evidence="5">Nucleolar protein 10</fullName>
    </recommendedName>
</protein>
<organism evidence="6 7">
    <name type="scientific">Hymenolepis diminuta</name>
    <name type="common">Rat tapeworm</name>
    <dbReference type="NCBI Taxonomy" id="6216"/>
    <lineage>
        <taxon>Eukaryota</taxon>
        <taxon>Metazoa</taxon>
        <taxon>Spiralia</taxon>
        <taxon>Lophotrochozoa</taxon>
        <taxon>Platyhelminthes</taxon>
        <taxon>Cestoda</taxon>
        <taxon>Eucestoda</taxon>
        <taxon>Cyclophyllidea</taxon>
        <taxon>Hymenolepididae</taxon>
        <taxon>Hymenolepis</taxon>
    </lineage>
</organism>
<name>A0A564Y116_HYMDI</name>
<dbReference type="PANTHER" id="PTHR13305">
    <property type="entry name" value="RIBOSOME BIOGENESIS PROTEIN NOP10"/>
    <property type="match status" value="1"/>
</dbReference>
<evidence type="ECO:0000313" key="7">
    <source>
        <dbReference type="Proteomes" id="UP000321570"/>
    </source>
</evidence>
<dbReference type="GO" id="GO:0031120">
    <property type="term" value="P:snRNA pseudouridine synthesis"/>
    <property type="evidence" value="ECO:0007669"/>
    <property type="project" value="TreeGrafter"/>
</dbReference>
<comment type="similarity">
    <text evidence="1">Belongs to the NOP10 family.</text>
</comment>
<evidence type="ECO:0000256" key="4">
    <source>
        <dbReference type="ARBA" id="ARBA00023274"/>
    </source>
</evidence>
<dbReference type="SUPFAM" id="SSF144210">
    <property type="entry name" value="Nop10-like SnoRNP"/>
    <property type="match status" value="1"/>
</dbReference>
<evidence type="ECO:0000256" key="2">
    <source>
        <dbReference type="ARBA" id="ARBA00022517"/>
    </source>
</evidence>
<dbReference type="Pfam" id="PF04135">
    <property type="entry name" value="Nop10p"/>
    <property type="match status" value="1"/>
</dbReference>
<keyword evidence="2" id="KW-0690">Ribosome biogenesis</keyword>
<dbReference type="GO" id="GO:1904874">
    <property type="term" value="P:positive regulation of telomerase RNA localization to Cajal body"/>
    <property type="evidence" value="ECO:0007669"/>
    <property type="project" value="TreeGrafter"/>
</dbReference>
<evidence type="ECO:0000256" key="3">
    <source>
        <dbReference type="ARBA" id="ARBA00022552"/>
    </source>
</evidence>
<keyword evidence="4" id="KW-0687">Ribonucleoprotein</keyword>
<dbReference type="PANTHER" id="PTHR13305:SF0">
    <property type="entry name" value="H_ACA RIBONUCLEOPROTEIN COMPLEX SUBUNIT 3"/>
    <property type="match status" value="1"/>
</dbReference>
<proteinExistence type="inferred from homology"/>
<dbReference type="Proteomes" id="UP000321570">
    <property type="component" value="Unassembled WGS sequence"/>
</dbReference>
<sequence>MTLQHSRLKMLMRYYLEDGRRVYTLKLMHNGIPTQSAHPARFSPDDKFSQYRLQTKMRFNLLKLDEKEK</sequence>
<dbReference type="GO" id="GO:0030515">
    <property type="term" value="F:snoRNA binding"/>
    <property type="evidence" value="ECO:0007669"/>
    <property type="project" value="InterPro"/>
</dbReference>
<dbReference type="InterPro" id="IPR007264">
    <property type="entry name" value="H/ACA_rnp_Nop10"/>
</dbReference>
<evidence type="ECO:0000256" key="5">
    <source>
        <dbReference type="ARBA" id="ARBA00030185"/>
    </source>
</evidence>
<dbReference type="GO" id="GO:0031118">
    <property type="term" value="P:rRNA pseudouridine synthesis"/>
    <property type="evidence" value="ECO:0007669"/>
    <property type="project" value="TreeGrafter"/>
</dbReference>
<keyword evidence="3" id="KW-0698">rRNA processing</keyword>
<gene>
    <name evidence="6" type="ORF">WMSIL1_LOCUS1304</name>
</gene>
<dbReference type="Gene3D" id="2.20.28.40">
    <property type="entry name" value="H/ACA ribonucleoprotein complex, subunit Nop10"/>
    <property type="match status" value="1"/>
</dbReference>